<dbReference type="PANTHER" id="PTHR12558:SF13">
    <property type="entry name" value="CELL DIVISION CYCLE PROTEIN 27 HOMOLOG"/>
    <property type="match status" value="1"/>
</dbReference>
<reference evidence="3 4" key="1">
    <citation type="submission" date="2017-09" db="EMBL/GenBank/DDBJ databases">
        <title>Depth-based differentiation of microbial function through sediment-hosted aquifers and enrichment of novel symbionts in the deep terrestrial subsurface.</title>
        <authorList>
            <person name="Probst A.J."/>
            <person name="Ladd B."/>
            <person name="Jarett J.K."/>
            <person name="Geller-Mcgrath D.E."/>
            <person name="Sieber C.M."/>
            <person name="Emerson J.B."/>
            <person name="Anantharaman K."/>
            <person name="Thomas B.C."/>
            <person name="Malmstrom R."/>
            <person name="Stieglmeier M."/>
            <person name="Klingl A."/>
            <person name="Woyke T."/>
            <person name="Ryan C.M."/>
            <person name="Banfield J.F."/>
        </authorList>
    </citation>
    <scope>NUCLEOTIDE SEQUENCE [LARGE SCALE GENOMIC DNA]</scope>
    <source>
        <strain evidence="3">CG17_big_fil_post_rev_8_21_14_2_50_48_46</strain>
    </source>
</reference>
<keyword evidence="1" id="KW-0802">TPR repeat</keyword>
<feature type="repeat" description="TPR" evidence="1">
    <location>
        <begin position="191"/>
        <end position="224"/>
    </location>
</feature>
<dbReference type="InterPro" id="IPR019734">
    <property type="entry name" value="TPR_rpt"/>
</dbReference>
<evidence type="ECO:0000256" key="2">
    <source>
        <dbReference type="SAM" id="SignalP"/>
    </source>
</evidence>
<proteinExistence type="predicted"/>
<accession>A0A2M7FWW3</accession>
<evidence type="ECO:0000313" key="4">
    <source>
        <dbReference type="Proteomes" id="UP000231019"/>
    </source>
</evidence>
<feature type="chain" id="PRO_5014908722" evidence="2">
    <location>
        <begin position="22"/>
        <end position="280"/>
    </location>
</feature>
<dbReference type="Proteomes" id="UP000231019">
    <property type="component" value="Unassembled WGS sequence"/>
</dbReference>
<dbReference type="Pfam" id="PF13424">
    <property type="entry name" value="TPR_12"/>
    <property type="match status" value="1"/>
</dbReference>
<dbReference type="PROSITE" id="PS50005">
    <property type="entry name" value="TPR"/>
    <property type="match status" value="2"/>
</dbReference>
<comment type="caution">
    <text evidence="3">The sequence shown here is derived from an EMBL/GenBank/DDBJ whole genome shotgun (WGS) entry which is preliminary data.</text>
</comment>
<sequence>MKSKLLIGFSSLALVACSPSAQQLYEEANAHFIKNQFEEAIPLFEQVQLKDANNSAALAKLAMSYAYTQQWQKCSETGEQAFARKLDLLQLYLQVSECFAMQKKADKALSLLQEGLKRYPGDQDLKERAAMLLFGKGDYALSVSYFKELSEQLPEREDFLTNIAYGYEKLKKYAEAESYFQKVLAINAQDANAFYGLGNLFEHQNQISKAIDHYQKAIKANGSHLSALYNLAQLYEQEKMKTEAIATWKKYIEVAKGQPSQKSFLDKAIARLKKLEGGTA</sequence>
<dbReference type="PANTHER" id="PTHR12558">
    <property type="entry name" value="CELL DIVISION CYCLE 16,23,27"/>
    <property type="match status" value="1"/>
</dbReference>
<feature type="repeat" description="TPR" evidence="1">
    <location>
        <begin position="157"/>
        <end position="190"/>
    </location>
</feature>
<dbReference type="SMART" id="SM00028">
    <property type="entry name" value="TPR"/>
    <property type="match status" value="6"/>
</dbReference>
<dbReference type="InterPro" id="IPR011990">
    <property type="entry name" value="TPR-like_helical_dom_sf"/>
</dbReference>
<dbReference type="Pfam" id="PF13174">
    <property type="entry name" value="TPR_6"/>
    <property type="match status" value="1"/>
</dbReference>
<dbReference type="PROSITE" id="PS51257">
    <property type="entry name" value="PROKAR_LIPOPROTEIN"/>
    <property type="match status" value="1"/>
</dbReference>
<evidence type="ECO:0000256" key="1">
    <source>
        <dbReference type="PROSITE-ProRule" id="PRU00339"/>
    </source>
</evidence>
<dbReference type="AlphaFoldDB" id="A0A2M7FWW3"/>
<dbReference type="Gene3D" id="1.25.40.10">
    <property type="entry name" value="Tetratricopeptide repeat domain"/>
    <property type="match status" value="3"/>
</dbReference>
<organism evidence="3 4">
    <name type="scientific">bacterium (Candidatus Blackallbacteria) CG17_big_fil_post_rev_8_21_14_2_50_48_46</name>
    <dbReference type="NCBI Taxonomy" id="2014261"/>
    <lineage>
        <taxon>Bacteria</taxon>
        <taxon>Candidatus Blackallbacteria</taxon>
    </lineage>
</organism>
<keyword evidence="2" id="KW-0732">Signal</keyword>
<gene>
    <name evidence="3" type="ORF">COW36_24070</name>
</gene>
<dbReference type="SUPFAM" id="SSF48452">
    <property type="entry name" value="TPR-like"/>
    <property type="match status" value="1"/>
</dbReference>
<name>A0A2M7FWW3_9BACT</name>
<evidence type="ECO:0000313" key="3">
    <source>
        <dbReference type="EMBL" id="PIW13748.1"/>
    </source>
</evidence>
<protein>
    <submittedName>
        <fullName evidence="3">Uncharacterized protein</fullName>
    </submittedName>
</protein>
<feature type="signal peptide" evidence="2">
    <location>
        <begin position="1"/>
        <end position="21"/>
    </location>
</feature>
<dbReference type="EMBL" id="PFFQ01000066">
    <property type="protein sequence ID" value="PIW13748.1"/>
    <property type="molecule type" value="Genomic_DNA"/>
</dbReference>